<evidence type="ECO:0000259" key="1">
    <source>
        <dbReference type="SMART" id="SM00271"/>
    </source>
</evidence>
<dbReference type="InterPro" id="IPR036869">
    <property type="entry name" value="J_dom_sf"/>
</dbReference>
<gene>
    <name evidence="2" type="ORF">Bca52824_024855</name>
</gene>
<organism evidence="2 3">
    <name type="scientific">Brassica carinata</name>
    <name type="common">Ethiopian mustard</name>
    <name type="synonym">Abyssinian cabbage</name>
    <dbReference type="NCBI Taxonomy" id="52824"/>
    <lineage>
        <taxon>Eukaryota</taxon>
        <taxon>Viridiplantae</taxon>
        <taxon>Streptophyta</taxon>
        <taxon>Embryophyta</taxon>
        <taxon>Tracheophyta</taxon>
        <taxon>Spermatophyta</taxon>
        <taxon>Magnoliopsida</taxon>
        <taxon>eudicotyledons</taxon>
        <taxon>Gunneridae</taxon>
        <taxon>Pentapetalae</taxon>
        <taxon>rosids</taxon>
        <taxon>malvids</taxon>
        <taxon>Brassicales</taxon>
        <taxon>Brassicaceae</taxon>
        <taxon>Brassiceae</taxon>
        <taxon>Brassica</taxon>
    </lineage>
</organism>
<dbReference type="PANTHER" id="PTHR44137:SF32">
    <property type="entry name" value="DNAJ HEAT SHOCK AMINO-TERMINAL DOMAIN PROTEIN"/>
    <property type="match status" value="1"/>
</dbReference>
<comment type="caution">
    <text evidence="2">The sequence shown here is derived from an EMBL/GenBank/DDBJ whole genome shotgun (WGS) entry which is preliminary data.</text>
</comment>
<accession>A0A8X8AW91</accession>
<dbReference type="SMART" id="SM00271">
    <property type="entry name" value="DnaJ"/>
    <property type="match status" value="1"/>
</dbReference>
<dbReference type="Pfam" id="PF00226">
    <property type="entry name" value="DnaJ"/>
    <property type="match status" value="1"/>
</dbReference>
<protein>
    <recommendedName>
        <fullName evidence="1">J domain-containing protein</fullName>
    </recommendedName>
</protein>
<dbReference type="InterPro" id="IPR001623">
    <property type="entry name" value="DnaJ_domain"/>
</dbReference>
<keyword evidence="3" id="KW-1185">Reference proteome</keyword>
<dbReference type="OrthoDB" id="10250354at2759"/>
<dbReference type="PANTHER" id="PTHR44137">
    <property type="entry name" value="BNAC03G44070D PROTEIN"/>
    <property type="match status" value="1"/>
</dbReference>
<dbReference type="CDD" id="cd06257">
    <property type="entry name" value="DnaJ"/>
    <property type="match status" value="1"/>
</dbReference>
<evidence type="ECO:0000313" key="2">
    <source>
        <dbReference type="EMBL" id="KAG2313298.1"/>
    </source>
</evidence>
<feature type="domain" description="J" evidence="1">
    <location>
        <begin position="69"/>
        <end position="126"/>
    </location>
</feature>
<dbReference type="AlphaFoldDB" id="A0A8X8AW91"/>
<dbReference type="Gene3D" id="1.10.287.110">
    <property type="entry name" value="DnaJ domain"/>
    <property type="match status" value="1"/>
</dbReference>
<dbReference type="SUPFAM" id="SSF46565">
    <property type="entry name" value="Chaperone J-domain"/>
    <property type="match status" value="1"/>
</dbReference>
<dbReference type="Proteomes" id="UP000886595">
    <property type="component" value="Unassembled WGS sequence"/>
</dbReference>
<reference evidence="2 3" key="1">
    <citation type="submission" date="2020-02" db="EMBL/GenBank/DDBJ databases">
        <authorList>
            <person name="Ma Q."/>
            <person name="Huang Y."/>
            <person name="Song X."/>
            <person name="Pei D."/>
        </authorList>
    </citation>
    <scope>NUCLEOTIDE SEQUENCE [LARGE SCALE GENOMIC DNA]</scope>
    <source>
        <strain evidence="2">Sxm20200214</strain>
        <tissue evidence="2">Leaf</tissue>
    </source>
</reference>
<name>A0A8X8AW91_BRACI</name>
<proteinExistence type="predicted"/>
<sequence length="169" mass="19614">MSESMSGKVFSENNVRLAEEHYRRGNLKGALEILHSLTFVFPNTSTNHRKISQVHVAHQIHWRFINNRFTLYDILGISPFCDYQTAHRQYMNIVAKLCPERNKSVAAKLAFKIINATWVVLCGPERSRVPNINQELRNMFREDEPHMQSVREGKRPCIDIIDTDDSDSD</sequence>
<evidence type="ECO:0000313" key="3">
    <source>
        <dbReference type="Proteomes" id="UP000886595"/>
    </source>
</evidence>
<dbReference type="EMBL" id="JAAMPC010000005">
    <property type="protein sequence ID" value="KAG2313298.1"/>
    <property type="molecule type" value="Genomic_DNA"/>
</dbReference>